<feature type="compositionally biased region" description="Basic and acidic residues" evidence="1">
    <location>
        <begin position="63"/>
        <end position="108"/>
    </location>
</feature>
<feature type="compositionally biased region" description="Basic and acidic residues" evidence="1">
    <location>
        <begin position="225"/>
        <end position="240"/>
    </location>
</feature>
<feature type="region of interest" description="Disordered" evidence="1">
    <location>
        <begin position="707"/>
        <end position="735"/>
    </location>
</feature>
<feature type="compositionally biased region" description="Basic and acidic residues" evidence="1">
    <location>
        <begin position="630"/>
        <end position="653"/>
    </location>
</feature>
<feature type="region of interest" description="Disordered" evidence="1">
    <location>
        <begin position="38"/>
        <end position="191"/>
    </location>
</feature>
<dbReference type="InParanoid" id="K1WS85"/>
<proteinExistence type="predicted"/>
<dbReference type="EMBL" id="JH921442">
    <property type="protein sequence ID" value="EKD15227.1"/>
    <property type="molecule type" value="Genomic_DNA"/>
</dbReference>
<dbReference type="STRING" id="1072389.K1WS85"/>
<accession>K1WS85</accession>
<dbReference type="KEGG" id="mbe:MBM_06443"/>
<dbReference type="OMA" id="ECDMAND"/>
<dbReference type="HOGENOM" id="CLU_379487_0_0_1"/>
<reference evidence="2 3" key="1">
    <citation type="journal article" date="2012" name="BMC Genomics">
        <title>Sequencing the genome of Marssonina brunnea reveals fungus-poplar co-evolution.</title>
        <authorList>
            <person name="Zhu S."/>
            <person name="Cao Y.-Z."/>
            <person name="Jiang C."/>
            <person name="Tan B.-Y."/>
            <person name="Wang Z."/>
            <person name="Feng S."/>
            <person name="Zhang L."/>
            <person name="Su X.-H."/>
            <person name="Brejova B."/>
            <person name="Vinar T."/>
            <person name="Xu M."/>
            <person name="Wang M.-X."/>
            <person name="Zhang S.-G."/>
            <person name="Huang M.-R."/>
            <person name="Wu R."/>
            <person name="Zhou Y."/>
        </authorList>
    </citation>
    <scope>NUCLEOTIDE SEQUENCE [LARGE SCALE GENOMIC DNA]</scope>
    <source>
        <strain evidence="2 3">MB_m1</strain>
    </source>
</reference>
<dbReference type="OrthoDB" id="4590776at2759"/>
<evidence type="ECO:0000256" key="1">
    <source>
        <dbReference type="SAM" id="MobiDB-lite"/>
    </source>
</evidence>
<dbReference type="GeneID" id="18762378"/>
<protein>
    <submittedName>
        <fullName evidence="2">Uncharacterized protein</fullName>
    </submittedName>
</protein>
<keyword evidence="3" id="KW-1185">Reference proteome</keyword>
<dbReference type="eggNOG" id="ENOG502T4C8">
    <property type="taxonomic scope" value="Eukaryota"/>
</dbReference>
<dbReference type="Proteomes" id="UP000006753">
    <property type="component" value="Unassembled WGS sequence"/>
</dbReference>
<name>K1WS85_MARBU</name>
<gene>
    <name evidence="2" type="ORF">MBM_06443</name>
</gene>
<feature type="region of interest" description="Disordered" evidence="1">
    <location>
        <begin position="222"/>
        <end position="244"/>
    </location>
</feature>
<feature type="compositionally biased region" description="Basic and acidic residues" evidence="1">
    <location>
        <begin position="132"/>
        <end position="147"/>
    </location>
</feature>
<feature type="region of interest" description="Disordered" evidence="1">
    <location>
        <begin position="605"/>
        <end position="682"/>
    </location>
</feature>
<evidence type="ECO:0000313" key="3">
    <source>
        <dbReference type="Proteomes" id="UP000006753"/>
    </source>
</evidence>
<organism evidence="2 3">
    <name type="scientific">Marssonina brunnea f. sp. multigermtubi (strain MB_m1)</name>
    <name type="common">Marssonina leaf spot fungus</name>
    <dbReference type="NCBI Taxonomy" id="1072389"/>
    <lineage>
        <taxon>Eukaryota</taxon>
        <taxon>Fungi</taxon>
        <taxon>Dikarya</taxon>
        <taxon>Ascomycota</taxon>
        <taxon>Pezizomycotina</taxon>
        <taxon>Leotiomycetes</taxon>
        <taxon>Helotiales</taxon>
        <taxon>Drepanopezizaceae</taxon>
        <taxon>Drepanopeziza</taxon>
    </lineage>
</organism>
<dbReference type="AlphaFoldDB" id="K1WS85"/>
<feature type="compositionally biased region" description="Polar residues" evidence="1">
    <location>
        <begin position="617"/>
        <end position="626"/>
    </location>
</feature>
<evidence type="ECO:0000313" key="2">
    <source>
        <dbReference type="EMBL" id="EKD15227.1"/>
    </source>
</evidence>
<sequence>MVNNHFPVQATELQNFCVGMPGGQRTFDLVPTTLVKSNGNQKPMTSKAAKKAYQQANRGPKITRAEQRKRDAAELEAQRKEYEKEKAAVRAKAAREKKAAKANAEKEARRKKGLPEPSKFVRASQPTISRFIRSDSNGKRKWEKVGDVVEVSDSNTTSGTERGDEGPPAKRMASIGEDSEDEFGEFPSLSQTDILEKIDGSIKPNKYGASDAELSFLESCPPLEPHYREASQELPSRKLSAEAPGEDFEAFDEMATTQLLSDLAEAIAKSDSIELPVESPPPEYTNKRLKSVVMAAASPKSSVRVVGKSGIATEVHSKGVSQTNTSTVRLDVESTASRSPKSNQLNLYPKAVQSLQCANGQHDAMNTTVQAVKPFLQERSTNMPPPRLPIKKTGSVAFANTPNRTANSQKTKKMGCRTIPNVPPTPTQAFLEDHMDDFFPSPTQEIRELLEDVDDLPSNAEISKEPISEKQADTSDFYDLICTQAFALSPEDLAEIATPSRAPLKPLAVPVSVASHPVSREKRRFFEEKDEDVLHAAIHESRSLAINEIKKAPSNDVASFNKYQPDSADYGDLDLEFVDPTHPFQNDEEKQLEAAIRESKILAEQESERAASFKQPPHNSAQSDSSDYGDFEHFFEEQAEEVSRGFQEDRRPALADTSQQYQPPEKEVKSAPAGGRKAERRFFQEKDEDVLHAAIYESTRETVWKVPVKQPPRLPQRTLKRVQSTASDYGDDDFSGCSQELLDLCGRG</sequence>